<dbReference type="SUPFAM" id="SSF51161">
    <property type="entry name" value="Trimeric LpxA-like enzymes"/>
    <property type="match status" value="1"/>
</dbReference>
<protein>
    <submittedName>
        <fullName evidence="5">Serine O-acetyltransferase</fullName>
        <ecNumber evidence="5">2.3.1.30</ecNumber>
    </submittedName>
</protein>
<evidence type="ECO:0000313" key="6">
    <source>
        <dbReference type="Proteomes" id="UP000001822"/>
    </source>
</evidence>
<dbReference type="EMBL" id="CP000383">
    <property type="protein sequence ID" value="ABG57972.1"/>
    <property type="molecule type" value="Genomic_DNA"/>
</dbReference>
<dbReference type="KEGG" id="chu:CHU_0685"/>
<dbReference type="InterPro" id="IPR045304">
    <property type="entry name" value="LbH_SAT"/>
</dbReference>
<dbReference type="EC" id="2.3.1.30" evidence="5"/>
<dbReference type="NCBIfam" id="NF041874">
    <property type="entry name" value="EPS_EpsC"/>
    <property type="match status" value="1"/>
</dbReference>
<dbReference type="AlphaFoldDB" id="A0A6N4SNT9"/>
<evidence type="ECO:0000256" key="2">
    <source>
        <dbReference type="ARBA" id="ARBA00022679"/>
    </source>
</evidence>
<dbReference type="CDD" id="cd03354">
    <property type="entry name" value="LbH_SAT"/>
    <property type="match status" value="1"/>
</dbReference>
<dbReference type="RefSeq" id="WP_011584088.1">
    <property type="nucleotide sequence ID" value="NC_008255.1"/>
</dbReference>
<accession>A0A6N4SNT9</accession>
<dbReference type="InterPro" id="IPR053376">
    <property type="entry name" value="Serine_acetyltransferase"/>
</dbReference>
<sequence>MNKHFLETLLQKHQQAGTFPSTSDICRLVTRILLVLFPEQTQAKYKDVADVEIQMGVYQKELTRLLGSMQKDLPAPANELSDAFMNELSVIYDKLLLDIQAILNGDPAARSEFEVIRAYPGFYAIAFYRMAHALYKLNIPLMPRIIMEYAHSKTGIDIHPGATIGKNFYIDHGTGIVIGETAHIGDNVKVYQGVTLGALSVSKDKADTKRHPTIEDNVIIYSGATILGGKTVVGHDSIIGGNVWLTESVQPFTRVYHKAQIEVIIKNADPSLNETENNEEAIRKMKKAESENTKKNS</sequence>
<reference evidence="5 6" key="1">
    <citation type="journal article" date="2007" name="Appl. Environ. Microbiol.">
        <title>Genome sequence of the cellulolytic gliding bacterium Cytophaga hutchinsonii.</title>
        <authorList>
            <person name="Xie G."/>
            <person name="Bruce D.C."/>
            <person name="Challacombe J.F."/>
            <person name="Chertkov O."/>
            <person name="Detter J.C."/>
            <person name="Gilna P."/>
            <person name="Han C.S."/>
            <person name="Lucas S."/>
            <person name="Misra M."/>
            <person name="Myers G.L."/>
            <person name="Richardson P."/>
            <person name="Tapia R."/>
            <person name="Thayer N."/>
            <person name="Thompson L.S."/>
            <person name="Brettin T.S."/>
            <person name="Henrissat B."/>
            <person name="Wilson D.B."/>
            <person name="McBride M.J."/>
        </authorList>
    </citation>
    <scope>NUCLEOTIDE SEQUENCE [LARGE SCALE GENOMIC DNA]</scope>
    <source>
        <strain evidence="6">ATCC 33406 / DSM 1761 / CIP 103989 / NBRC 15051 / NCIMB 9469 / D465</strain>
    </source>
</reference>
<dbReference type="GO" id="GO:0008652">
    <property type="term" value="P:amino acid biosynthetic process"/>
    <property type="evidence" value="ECO:0007669"/>
    <property type="project" value="UniProtKB-KW"/>
</dbReference>
<name>A0A6N4SNT9_CYTH3</name>
<gene>
    <name evidence="5" type="primary">cysE</name>
    <name evidence="5" type="ordered locus">CHU_0685</name>
</gene>
<dbReference type="InterPro" id="IPR011004">
    <property type="entry name" value="Trimer_LpxA-like_sf"/>
</dbReference>
<keyword evidence="6" id="KW-1185">Reference proteome</keyword>
<keyword evidence="3 5" id="KW-0012">Acyltransferase</keyword>
<dbReference type="PANTHER" id="PTHR42811">
    <property type="entry name" value="SERINE ACETYLTRANSFERASE"/>
    <property type="match status" value="1"/>
</dbReference>
<feature type="region of interest" description="Disordered" evidence="4">
    <location>
        <begin position="273"/>
        <end position="297"/>
    </location>
</feature>
<evidence type="ECO:0000313" key="5">
    <source>
        <dbReference type="EMBL" id="ABG57972.1"/>
    </source>
</evidence>
<evidence type="ECO:0000256" key="4">
    <source>
        <dbReference type="SAM" id="MobiDB-lite"/>
    </source>
</evidence>
<dbReference type="Proteomes" id="UP000001822">
    <property type="component" value="Chromosome"/>
</dbReference>
<dbReference type="GO" id="GO:0009001">
    <property type="term" value="F:serine O-acetyltransferase activity"/>
    <property type="evidence" value="ECO:0007669"/>
    <property type="project" value="UniProtKB-EC"/>
</dbReference>
<keyword evidence="2 5" id="KW-0808">Transferase</keyword>
<evidence type="ECO:0000256" key="1">
    <source>
        <dbReference type="ARBA" id="ARBA00022605"/>
    </source>
</evidence>
<dbReference type="Gene3D" id="1.10.3130.10">
    <property type="entry name" value="serine acetyltransferase, domain 1"/>
    <property type="match status" value="1"/>
</dbReference>
<proteinExistence type="predicted"/>
<evidence type="ECO:0000256" key="3">
    <source>
        <dbReference type="ARBA" id="ARBA00023315"/>
    </source>
</evidence>
<feature type="compositionally biased region" description="Basic and acidic residues" evidence="4">
    <location>
        <begin position="280"/>
        <end position="297"/>
    </location>
</feature>
<keyword evidence="1" id="KW-0028">Amino-acid biosynthesis</keyword>
<dbReference type="InterPro" id="IPR042122">
    <property type="entry name" value="Ser_AcTrfase_N_sf"/>
</dbReference>
<dbReference type="Gene3D" id="2.160.10.10">
    <property type="entry name" value="Hexapeptide repeat proteins"/>
    <property type="match status" value="1"/>
</dbReference>
<organism evidence="5 6">
    <name type="scientific">Cytophaga hutchinsonii (strain ATCC 33406 / DSM 1761 / CIP 103989 / NBRC 15051 / NCIMB 9469 / D465)</name>
    <dbReference type="NCBI Taxonomy" id="269798"/>
    <lineage>
        <taxon>Bacteria</taxon>
        <taxon>Pseudomonadati</taxon>
        <taxon>Bacteroidota</taxon>
        <taxon>Cytophagia</taxon>
        <taxon>Cytophagales</taxon>
        <taxon>Cytophagaceae</taxon>
        <taxon>Cytophaga</taxon>
    </lineage>
</organism>